<dbReference type="AlphaFoldDB" id="A0A8S4RAK1"/>
<evidence type="ECO:0000256" key="4">
    <source>
        <dbReference type="ARBA" id="ARBA00012041"/>
    </source>
</evidence>
<dbReference type="PROSITE" id="PS00901">
    <property type="entry name" value="CYS_SYNTHASE"/>
    <property type="match status" value="1"/>
</dbReference>
<evidence type="ECO:0000256" key="11">
    <source>
        <dbReference type="ARBA" id="ARBA00031579"/>
    </source>
</evidence>
<dbReference type="GO" id="GO:0030170">
    <property type="term" value="F:pyridoxal phosphate binding"/>
    <property type="evidence" value="ECO:0007669"/>
    <property type="project" value="UniProtKB-ARBA"/>
</dbReference>
<dbReference type="OrthoDB" id="728at2759"/>
<dbReference type="Pfam" id="PF00291">
    <property type="entry name" value="PALP"/>
    <property type="match status" value="1"/>
</dbReference>
<dbReference type="Proteomes" id="UP000838756">
    <property type="component" value="Unassembled WGS sequence"/>
</dbReference>
<dbReference type="FunFam" id="3.40.50.1100:FF:000118">
    <property type="entry name" value="Related to CYS4-cystathionine beta-synthase"/>
    <property type="match status" value="1"/>
</dbReference>
<dbReference type="InterPro" id="IPR000644">
    <property type="entry name" value="CBS_dom"/>
</dbReference>
<keyword evidence="7" id="KW-0198">Cysteine biosynthesis</keyword>
<feature type="domain" description="CBS" evidence="16">
    <location>
        <begin position="373"/>
        <end position="430"/>
    </location>
</feature>
<evidence type="ECO:0000256" key="7">
    <source>
        <dbReference type="ARBA" id="ARBA00023192"/>
    </source>
</evidence>
<dbReference type="EMBL" id="CAKXAJ010024992">
    <property type="protein sequence ID" value="CAH2233684.1"/>
    <property type="molecule type" value="Genomic_DNA"/>
</dbReference>
<organism evidence="17 18">
    <name type="scientific">Pararge aegeria aegeria</name>
    <dbReference type="NCBI Taxonomy" id="348720"/>
    <lineage>
        <taxon>Eukaryota</taxon>
        <taxon>Metazoa</taxon>
        <taxon>Ecdysozoa</taxon>
        <taxon>Arthropoda</taxon>
        <taxon>Hexapoda</taxon>
        <taxon>Insecta</taxon>
        <taxon>Pterygota</taxon>
        <taxon>Neoptera</taxon>
        <taxon>Endopterygota</taxon>
        <taxon>Lepidoptera</taxon>
        <taxon>Glossata</taxon>
        <taxon>Ditrysia</taxon>
        <taxon>Papilionoidea</taxon>
        <taxon>Nymphalidae</taxon>
        <taxon>Satyrinae</taxon>
        <taxon>Satyrini</taxon>
        <taxon>Parargina</taxon>
        <taxon>Pararge</taxon>
    </lineage>
</organism>
<evidence type="ECO:0000256" key="8">
    <source>
        <dbReference type="ARBA" id="ARBA00023239"/>
    </source>
</evidence>
<evidence type="ECO:0000256" key="5">
    <source>
        <dbReference type="ARBA" id="ARBA00022898"/>
    </source>
</evidence>
<dbReference type="PANTHER" id="PTHR10314">
    <property type="entry name" value="CYSTATHIONINE BETA-SYNTHASE"/>
    <property type="match status" value="1"/>
</dbReference>
<dbReference type="GO" id="GO:0019343">
    <property type="term" value="P:cysteine biosynthetic process via cystathionine"/>
    <property type="evidence" value="ECO:0007669"/>
    <property type="project" value="InterPro"/>
</dbReference>
<name>A0A8S4RAK1_9NEOP</name>
<dbReference type="SUPFAM" id="SSF54631">
    <property type="entry name" value="CBS-domain pair"/>
    <property type="match status" value="1"/>
</dbReference>
<dbReference type="InterPro" id="IPR001216">
    <property type="entry name" value="P-phosphate_BS"/>
</dbReference>
<evidence type="ECO:0000256" key="15">
    <source>
        <dbReference type="SAM" id="MobiDB-lite"/>
    </source>
</evidence>
<dbReference type="InterPro" id="IPR050214">
    <property type="entry name" value="Cys_Synth/Cystath_Beta-Synth"/>
</dbReference>
<dbReference type="PROSITE" id="PS51371">
    <property type="entry name" value="CBS"/>
    <property type="match status" value="1"/>
</dbReference>
<evidence type="ECO:0000256" key="6">
    <source>
        <dbReference type="ARBA" id="ARBA00023122"/>
    </source>
</evidence>
<evidence type="ECO:0000256" key="9">
    <source>
        <dbReference type="ARBA" id="ARBA00026192"/>
    </source>
</evidence>
<comment type="similarity">
    <text evidence="3">Belongs to the cysteine synthase/cystathionine beta-synthase family.</text>
</comment>
<evidence type="ECO:0000256" key="12">
    <source>
        <dbReference type="ARBA" id="ARBA00045425"/>
    </source>
</evidence>
<dbReference type="InterPro" id="IPR046342">
    <property type="entry name" value="CBS_dom_sf"/>
</dbReference>
<evidence type="ECO:0000313" key="18">
    <source>
        <dbReference type="Proteomes" id="UP000838756"/>
    </source>
</evidence>
<evidence type="ECO:0000256" key="10">
    <source>
        <dbReference type="ARBA" id="ARBA00030337"/>
    </source>
</evidence>
<dbReference type="GO" id="GO:0005737">
    <property type="term" value="C:cytoplasm"/>
    <property type="evidence" value="ECO:0007669"/>
    <property type="project" value="InterPro"/>
</dbReference>
<evidence type="ECO:0000256" key="2">
    <source>
        <dbReference type="ARBA" id="ARBA00005003"/>
    </source>
</evidence>
<accession>A0A8S4RAK1</accession>
<dbReference type="InterPro" id="IPR005857">
    <property type="entry name" value="Cysta_beta_synth"/>
</dbReference>
<evidence type="ECO:0000259" key="16">
    <source>
        <dbReference type="PROSITE" id="PS51371"/>
    </source>
</evidence>
<evidence type="ECO:0000256" key="14">
    <source>
        <dbReference type="PROSITE-ProRule" id="PRU00703"/>
    </source>
</evidence>
<evidence type="ECO:0000256" key="1">
    <source>
        <dbReference type="ARBA" id="ARBA00001933"/>
    </source>
</evidence>
<protein>
    <recommendedName>
        <fullName evidence="9">Cystathionine beta-synthase</fullName>
        <ecNumber evidence="4">4.2.1.22</ecNumber>
    </recommendedName>
    <alternativeName>
        <fullName evidence="10">Beta-thionase</fullName>
    </alternativeName>
    <alternativeName>
        <fullName evidence="11">Serine sulfhydrase</fullName>
    </alternativeName>
</protein>
<dbReference type="InterPro" id="IPR001926">
    <property type="entry name" value="TrpB-like_PALP"/>
</dbReference>
<dbReference type="GO" id="GO:0006535">
    <property type="term" value="P:cysteine biosynthetic process from serine"/>
    <property type="evidence" value="ECO:0007669"/>
    <property type="project" value="InterPro"/>
</dbReference>
<feature type="region of interest" description="Disordered" evidence="15">
    <location>
        <begin position="518"/>
        <end position="541"/>
    </location>
</feature>
<comment type="function">
    <text evidence="12">Hydro-lyase catalyzing the first step of the transsulfuration pathway, where the hydroxyl group of L-serine is displaced by L-homocysteine in a beta-replacement reaction to form L-cystathionine, the precursor of L-cysteine. This catabolic route allows the elimination of L-methionine and the toxic metabolite L-homocysteine. Also involved in the production of hydrogen sulfide, a gasotransmitter with signaling and cytoprotective effects on neurons.</text>
</comment>
<dbReference type="NCBIfam" id="TIGR01137">
    <property type="entry name" value="cysta_beta"/>
    <property type="match status" value="1"/>
</dbReference>
<dbReference type="FunFam" id="3.40.50.1100:FF:000003">
    <property type="entry name" value="Cystathionine beta-synthase"/>
    <property type="match status" value="1"/>
</dbReference>
<evidence type="ECO:0000256" key="3">
    <source>
        <dbReference type="ARBA" id="ARBA00007103"/>
    </source>
</evidence>
<keyword evidence="18" id="KW-1185">Reference proteome</keyword>
<comment type="catalytic activity">
    <reaction evidence="13">
        <text>L-homocysteine + L-serine = L,L-cystathionine + H2O</text>
        <dbReference type="Rhea" id="RHEA:10112"/>
        <dbReference type="ChEBI" id="CHEBI:15377"/>
        <dbReference type="ChEBI" id="CHEBI:33384"/>
        <dbReference type="ChEBI" id="CHEBI:58161"/>
        <dbReference type="ChEBI" id="CHEBI:58199"/>
        <dbReference type="EC" id="4.2.1.22"/>
    </reaction>
</comment>
<dbReference type="CDD" id="cd01561">
    <property type="entry name" value="CBS_like"/>
    <property type="match status" value="1"/>
</dbReference>
<dbReference type="InterPro" id="IPR036052">
    <property type="entry name" value="TrpB-like_PALP_sf"/>
</dbReference>
<comment type="caution">
    <text evidence="17">The sequence shown here is derived from an EMBL/GenBank/DDBJ whole genome shotgun (WGS) entry which is preliminary data.</text>
</comment>
<comment type="cofactor">
    <cofactor evidence="1">
        <name>pyridoxal 5'-phosphate</name>
        <dbReference type="ChEBI" id="CHEBI:597326"/>
    </cofactor>
</comment>
<dbReference type="Gene3D" id="3.40.50.1100">
    <property type="match status" value="2"/>
</dbReference>
<proteinExistence type="inferred from homology"/>
<dbReference type="Gene3D" id="3.10.580.10">
    <property type="entry name" value="CBS-domain"/>
    <property type="match status" value="1"/>
</dbReference>
<sequence>MENGATNGNSSEFFNLKEMPHIIRALDRNQKVHENILSVIGNTPLVKLTKIPKAEGIQCEMYAKCEFVNPGGSVKDRIAYRMVLEAERRGVLIPGKSVIVEPTSGNTGIGLALASAVRGYRCIIVLPEKMSDEKVNTLLALGAEIIRTPTEAASDSPEGNIMVAQRLSKEIPNAVLLDQYNNVCNPLAHYDGTAEEILWSLDDDVDMVVIGAGTCGTISGIAHKIKERCPKCIVVGVDPHGSILAQPEDLNASDVQMYEVEGIGYDFLPRTLDRKVIDTWIKTDDCGALQMSRRLIKEEGFLCGGSSGAAMWAATKAAKQLKAGQKCVVLLPDNIRNYMTKFISDQWLEARSFKPIPKNNELWWWNIPLLENIVPKTASLTINSSVSDAIAALRNSGSSVVTVLDNKGCLTGVFTADNTRKRLANIPGSSAEDLEKFVVKKIYKVDLANNPTLGAVSRILDIAPYVIVVNTESSQSIPKIIGAFTSDDLLLFVSGNQPTLSTNDSLSSKIQNGNVAYPGQKSSKASSDPVQPVQANSGITV</sequence>
<keyword evidence="8" id="KW-0456">Lyase</keyword>
<dbReference type="GO" id="GO:0004122">
    <property type="term" value="F:cystathionine beta-synthase activity"/>
    <property type="evidence" value="ECO:0007669"/>
    <property type="project" value="UniProtKB-EC"/>
</dbReference>
<dbReference type="SUPFAM" id="SSF53686">
    <property type="entry name" value="Tryptophan synthase beta subunit-like PLP-dependent enzymes"/>
    <property type="match status" value="1"/>
</dbReference>
<reference evidence="17" key="1">
    <citation type="submission" date="2022-03" db="EMBL/GenBank/DDBJ databases">
        <authorList>
            <person name="Lindestad O."/>
        </authorList>
    </citation>
    <scope>NUCLEOTIDE SEQUENCE</scope>
</reference>
<comment type="pathway">
    <text evidence="2">Amino-acid biosynthesis; L-cysteine biosynthesis; L-cysteine from L-homocysteine and L-serine: step 1/2.</text>
</comment>
<keyword evidence="6 14" id="KW-0129">CBS domain</keyword>
<gene>
    <name evidence="17" type="primary">jg19340</name>
    <name evidence="17" type="ORF">PAEG_LOCUS11620</name>
</gene>
<keyword evidence="5" id="KW-0663">Pyridoxal phosphate</keyword>
<keyword evidence="7" id="KW-0028">Amino-acid biosynthesis</keyword>
<evidence type="ECO:0000313" key="17">
    <source>
        <dbReference type="EMBL" id="CAH2233684.1"/>
    </source>
</evidence>
<dbReference type="EC" id="4.2.1.22" evidence="4"/>
<evidence type="ECO:0000256" key="13">
    <source>
        <dbReference type="ARBA" id="ARBA00047490"/>
    </source>
</evidence>